<dbReference type="PANTHER" id="PTHR43104:SF2">
    <property type="entry name" value="L-2-HYDROXYGLUTARATE DEHYDROGENASE, MITOCHONDRIAL"/>
    <property type="match status" value="1"/>
</dbReference>
<evidence type="ECO:0000256" key="8">
    <source>
        <dbReference type="ARBA" id="ARBA00023002"/>
    </source>
</evidence>
<dbReference type="EMBL" id="QOVF01000002">
    <property type="protein sequence ID" value="KAA0695337.1"/>
    <property type="molecule type" value="Genomic_DNA"/>
</dbReference>
<dbReference type="RefSeq" id="WP_149332652.1">
    <property type="nucleotide sequence ID" value="NZ_QOVF01000002.1"/>
</dbReference>
<evidence type="ECO:0000256" key="9">
    <source>
        <dbReference type="HAMAP-Rule" id="MF_00212"/>
    </source>
</evidence>
<dbReference type="OrthoDB" id="9763983at2"/>
<dbReference type="EC" id="1.1.5.4" evidence="9"/>
<name>A0A7V7GUV6_9GAMM</name>
<dbReference type="InterPro" id="IPR006231">
    <property type="entry name" value="MQO"/>
</dbReference>
<dbReference type="NCBIfam" id="NF003603">
    <property type="entry name" value="PRK05257.1-1"/>
    <property type="match status" value="1"/>
</dbReference>
<dbReference type="PANTHER" id="PTHR43104">
    <property type="entry name" value="L-2-HYDROXYGLUTARATE DEHYDROGENASE, MITOCHONDRIAL"/>
    <property type="match status" value="1"/>
</dbReference>
<evidence type="ECO:0000256" key="6">
    <source>
        <dbReference type="ARBA" id="ARBA00022630"/>
    </source>
</evidence>
<proteinExistence type="inferred from homology"/>
<reference evidence="10 11" key="1">
    <citation type="submission" date="2018-07" db="EMBL/GenBank/DDBJ databases">
        <title>Pseudomonas laoshanensis sp. nov., isolated from soil.</title>
        <authorList>
            <person name="Sun J."/>
            <person name="Yu L."/>
            <person name="Wang M."/>
            <person name="Zhang C."/>
        </authorList>
    </citation>
    <scope>NUCLEOTIDE SEQUENCE [LARGE SCALE GENOMIC DNA]</scope>
    <source>
        <strain evidence="10 11">Y22</strain>
    </source>
</reference>
<keyword evidence="6 9" id="KW-0285">Flavoprotein</keyword>
<dbReference type="NCBIfam" id="NF003605">
    <property type="entry name" value="PRK05257.1-4"/>
    <property type="match status" value="1"/>
</dbReference>
<dbReference type="NCBIfam" id="TIGR01320">
    <property type="entry name" value="mal_quin_oxido"/>
    <property type="match status" value="1"/>
</dbReference>
<comment type="similarity">
    <text evidence="4 9">Belongs to the MQO family.</text>
</comment>
<comment type="catalytic activity">
    <reaction evidence="1 9">
        <text>(S)-malate + a quinone = a quinol + oxaloacetate</text>
        <dbReference type="Rhea" id="RHEA:46012"/>
        <dbReference type="ChEBI" id="CHEBI:15589"/>
        <dbReference type="ChEBI" id="CHEBI:16452"/>
        <dbReference type="ChEBI" id="CHEBI:24646"/>
        <dbReference type="ChEBI" id="CHEBI:132124"/>
        <dbReference type="EC" id="1.1.5.4"/>
    </reaction>
</comment>
<evidence type="ECO:0000313" key="11">
    <source>
        <dbReference type="Proteomes" id="UP000463138"/>
    </source>
</evidence>
<evidence type="ECO:0000256" key="3">
    <source>
        <dbReference type="ARBA" id="ARBA00005012"/>
    </source>
</evidence>
<evidence type="ECO:0000256" key="5">
    <source>
        <dbReference type="ARBA" id="ARBA00022532"/>
    </source>
</evidence>
<keyword evidence="5 9" id="KW-0816">Tricarboxylic acid cycle</keyword>
<keyword evidence="8 9" id="KW-0560">Oxidoreductase</keyword>
<evidence type="ECO:0000256" key="7">
    <source>
        <dbReference type="ARBA" id="ARBA00022827"/>
    </source>
</evidence>
<dbReference type="HAMAP" id="MF_00212">
    <property type="entry name" value="MQO"/>
    <property type="match status" value="1"/>
</dbReference>
<dbReference type="NCBIfam" id="NF003611">
    <property type="entry name" value="PRK05257.3-2"/>
    <property type="match status" value="1"/>
</dbReference>
<dbReference type="NCBIfam" id="NF009875">
    <property type="entry name" value="PRK13339.1"/>
    <property type="match status" value="1"/>
</dbReference>
<dbReference type="GO" id="GO:0006099">
    <property type="term" value="P:tricarboxylic acid cycle"/>
    <property type="evidence" value="ECO:0007669"/>
    <property type="project" value="UniProtKB-UniRule"/>
</dbReference>
<dbReference type="Pfam" id="PF06039">
    <property type="entry name" value="Mqo"/>
    <property type="match status" value="1"/>
</dbReference>
<gene>
    <name evidence="9 10" type="primary">mqo</name>
    <name evidence="10" type="ORF">DT594_08500</name>
</gene>
<evidence type="ECO:0000256" key="2">
    <source>
        <dbReference type="ARBA" id="ARBA00001974"/>
    </source>
</evidence>
<dbReference type="NCBIfam" id="NF003606">
    <property type="entry name" value="PRK05257.2-1"/>
    <property type="match status" value="1"/>
</dbReference>
<keyword evidence="7 9" id="KW-0274">FAD</keyword>
<comment type="caution">
    <text evidence="10">The sequence shown here is derived from an EMBL/GenBank/DDBJ whole genome shotgun (WGS) entry which is preliminary data.</text>
</comment>
<dbReference type="GO" id="GO:0047545">
    <property type="term" value="F:(S)-2-hydroxyglutarate dehydrogenase activity"/>
    <property type="evidence" value="ECO:0007669"/>
    <property type="project" value="TreeGrafter"/>
</dbReference>
<comment type="cofactor">
    <cofactor evidence="2 9">
        <name>FAD</name>
        <dbReference type="ChEBI" id="CHEBI:57692"/>
    </cofactor>
</comment>
<sequence length="494" mass="54769">MTAKNIDVLLVGGGVMSATLGMLLKQLDPAMTITLVERLDHVAHESTDGWNNAGTGHAGYCELNYTPEDTDGNITIDRALAINASFEVTLQFWSYLVEQKILPEPPAFINPTPHQSFVWGEKDTEFLRRRHQLLSAHHLFADMQFSDSAAQISEWMPLVMNQRDPKEAVAATRVDFGSDVDFGSLTRSMVKHLEKTDNFDLWLSHSVNSLKKSKRGHWRVAVEDEKTGEEKMLNAKFVFLGAGGGSLPLLQKSHIDESEGYGGFPVSGQWLVCKNPDVVSQHHSKVYGKAPTGAPPMSVPHLDTRIINGEPALLFGPFAGFTTKFLKKGSVFDLFSSVKPYNVAPMMAVGRDNMDLTRYLIAESFQSHKDRVASLRNFFPQAEEKNWKLQDAGMRVQIIKKDAQGHGKLEFGTEIVAAKDGTLAALLGASPGASTAVQAMIDVLERCFKDRISSPEWQARMKELVPSYGQSLIKDAELLKQVRSRTLGTLQLRR</sequence>
<keyword evidence="11" id="KW-1185">Reference proteome</keyword>
<dbReference type="InterPro" id="IPR036188">
    <property type="entry name" value="FAD/NAD-bd_sf"/>
</dbReference>
<dbReference type="GO" id="GO:0008924">
    <property type="term" value="F:L-malate dehydrogenase (quinone) activity"/>
    <property type="evidence" value="ECO:0007669"/>
    <property type="project" value="UniProtKB-UniRule"/>
</dbReference>
<evidence type="ECO:0000313" key="10">
    <source>
        <dbReference type="EMBL" id="KAA0695337.1"/>
    </source>
</evidence>
<dbReference type="NCBIfam" id="NF003613">
    <property type="entry name" value="PRK05257.3-4"/>
    <property type="match status" value="1"/>
</dbReference>
<accession>A0A7V7GUV6</accession>
<protein>
    <recommendedName>
        <fullName evidence="9">Probable malate:quinone oxidoreductase</fullName>
        <ecNumber evidence="9">1.1.5.4</ecNumber>
    </recommendedName>
    <alternativeName>
        <fullName evidence="9">MQO</fullName>
    </alternativeName>
    <alternativeName>
        <fullName evidence="9">Malate dehydrogenase [quinone]</fullName>
    </alternativeName>
</protein>
<organism evidence="10 11">
    <name type="scientific">Halopseudomonas laoshanensis</name>
    <dbReference type="NCBI Taxonomy" id="2268758"/>
    <lineage>
        <taxon>Bacteria</taxon>
        <taxon>Pseudomonadati</taxon>
        <taxon>Pseudomonadota</taxon>
        <taxon>Gammaproteobacteria</taxon>
        <taxon>Pseudomonadales</taxon>
        <taxon>Pseudomonadaceae</taxon>
        <taxon>Halopseudomonas</taxon>
    </lineage>
</organism>
<dbReference type="AlphaFoldDB" id="A0A7V7GUV6"/>
<evidence type="ECO:0000256" key="1">
    <source>
        <dbReference type="ARBA" id="ARBA00001139"/>
    </source>
</evidence>
<evidence type="ECO:0000256" key="4">
    <source>
        <dbReference type="ARBA" id="ARBA00006389"/>
    </source>
</evidence>
<comment type="pathway">
    <text evidence="3 9">Carbohydrate metabolism; tricarboxylic acid cycle; oxaloacetate from (S)-malate (quinone route): step 1/1.</text>
</comment>
<dbReference type="UniPathway" id="UPA00223">
    <property type="reaction ID" value="UER01008"/>
</dbReference>
<dbReference type="SUPFAM" id="SSF51905">
    <property type="entry name" value="FAD/NAD(P)-binding domain"/>
    <property type="match status" value="1"/>
</dbReference>
<dbReference type="Proteomes" id="UP000463138">
    <property type="component" value="Unassembled WGS sequence"/>
</dbReference>